<keyword evidence="1" id="KW-1133">Transmembrane helix</keyword>
<accession>A0A430FSS3</accession>
<evidence type="ECO:0000256" key="1">
    <source>
        <dbReference type="SAM" id="Phobius"/>
    </source>
</evidence>
<proteinExistence type="predicted"/>
<gene>
    <name evidence="2" type="ORF">D2E26_0468</name>
</gene>
<name>A0A430FSS3_9BIFI</name>
<dbReference type="EMBL" id="QXGM01000001">
    <property type="protein sequence ID" value="RSX55905.1"/>
    <property type="molecule type" value="Genomic_DNA"/>
</dbReference>
<comment type="caution">
    <text evidence="2">The sequence shown here is derived from an EMBL/GenBank/DDBJ whole genome shotgun (WGS) entry which is preliminary data.</text>
</comment>
<feature type="transmembrane region" description="Helical" evidence="1">
    <location>
        <begin position="29"/>
        <end position="50"/>
    </location>
</feature>
<sequence length="59" mass="6364">MKPRMKKVLATVVIAALYAIVVFVTHANVLAVVIASCITGFVGQIVYTIIDRNATKTDD</sequence>
<reference evidence="2 3" key="1">
    <citation type="submission" date="2018-09" db="EMBL/GenBank/DDBJ databases">
        <title>Characterization of the phylogenetic diversity of five novel species belonging to the genus Bifidobacterium.</title>
        <authorList>
            <person name="Lugli G.A."/>
            <person name="Duranti S."/>
            <person name="Milani C."/>
        </authorList>
    </citation>
    <scope>NUCLEOTIDE SEQUENCE [LARGE SCALE GENOMIC DNA]</scope>
    <source>
        <strain evidence="2 3">2036B</strain>
    </source>
</reference>
<evidence type="ECO:0000313" key="3">
    <source>
        <dbReference type="Proteomes" id="UP000287609"/>
    </source>
</evidence>
<protein>
    <submittedName>
        <fullName evidence="2">Uncharacterized protein</fullName>
    </submittedName>
</protein>
<evidence type="ECO:0000313" key="2">
    <source>
        <dbReference type="EMBL" id="RSX55905.1"/>
    </source>
</evidence>
<keyword evidence="1" id="KW-0472">Membrane</keyword>
<organism evidence="2 3">
    <name type="scientific">Bifidobacterium dolichotidis</name>
    <dbReference type="NCBI Taxonomy" id="2306976"/>
    <lineage>
        <taxon>Bacteria</taxon>
        <taxon>Bacillati</taxon>
        <taxon>Actinomycetota</taxon>
        <taxon>Actinomycetes</taxon>
        <taxon>Bifidobacteriales</taxon>
        <taxon>Bifidobacteriaceae</taxon>
        <taxon>Bifidobacterium</taxon>
    </lineage>
</organism>
<dbReference type="AlphaFoldDB" id="A0A430FSS3"/>
<dbReference type="Proteomes" id="UP000287609">
    <property type="component" value="Unassembled WGS sequence"/>
</dbReference>
<keyword evidence="3" id="KW-1185">Reference proteome</keyword>
<keyword evidence="1" id="KW-0812">Transmembrane</keyword>